<reference evidence="2" key="1">
    <citation type="submission" date="2018-05" db="EMBL/GenBank/DDBJ databases">
        <authorList>
            <person name="Cea G.-C."/>
            <person name="William W."/>
        </authorList>
    </citation>
    <scope>NUCLEOTIDE SEQUENCE [LARGE SCALE GENOMIC DNA]</scope>
    <source>
        <strain evidence="2">DB21MT 5</strain>
    </source>
</reference>
<evidence type="ECO:0000313" key="2">
    <source>
        <dbReference type="Proteomes" id="UP000250163"/>
    </source>
</evidence>
<keyword evidence="2" id="KW-1185">Reference proteome</keyword>
<evidence type="ECO:0000313" key="1">
    <source>
        <dbReference type="EMBL" id="SQD80008.1"/>
    </source>
</evidence>
<gene>
    <name evidence="1" type="ORF">MORIYA_3555</name>
</gene>
<dbReference type="EMBL" id="LS483250">
    <property type="protein sequence ID" value="SQD80008.1"/>
    <property type="molecule type" value="Genomic_DNA"/>
</dbReference>
<dbReference type="AlphaFoldDB" id="A0A330LW32"/>
<organism evidence="1 2">
    <name type="scientific">Moritella yayanosii</name>
    <dbReference type="NCBI Taxonomy" id="69539"/>
    <lineage>
        <taxon>Bacteria</taxon>
        <taxon>Pseudomonadati</taxon>
        <taxon>Pseudomonadota</taxon>
        <taxon>Gammaproteobacteria</taxon>
        <taxon>Alteromonadales</taxon>
        <taxon>Moritellaceae</taxon>
        <taxon>Moritella</taxon>
    </lineage>
</organism>
<dbReference type="Proteomes" id="UP000250163">
    <property type="component" value="Chromosome MORIYA"/>
</dbReference>
<sequence length="50" mass="5689">MLCTMKITVNLYIEVVITSSQRSIKAVEYAIFCVFSHNPNIAINNQEQRG</sequence>
<protein>
    <submittedName>
        <fullName evidence="1">Uncharacterized protein</fullName>
    </submittedName>
</protein>
<accession>A0A330LW32</accession>
<proteinExistence type="predicted"/>
<dbReference type="KEGG" id="mya:MORIYA_3555"/>
<name>A0A330LW32_9GAMM</name>